<protein>
    <recommendedName>
        <fullName evidence="2">Phosphoribulokinase/uridine kinase domain-containing protein</fullName>
    </recommendedName>
</protein>
<dbReference type="Proteomes" id="UP000012073">
    <property type="component" value="Unassembled WGS sequence"/>
</dbReference>
<dbReference type="Gramene" id="CDF33717">
    <property type="protein sequence ID" value="CDF33717"/>
    <property type="gene ID" value="CHC_T00002505001"/>
</dbReference>
<keyword evidence="4" id="KW-1185">Reference proteome</keyword>
<dbReference type="InterPro" id="IPR006083">
    <property type="entry name" value="PRK/URK"/>
</dbReference>
<organism evidence="3 4">
    <name type="scientific">Chondrus crispus</name>
    <name type="common">Carrageen Irish moss</name>
    <name type="synonym">Polymorpha crispa</name>
    <dbReference type="NCBI Taxonomy" id="2769"/>
    <lineage>
        <taxon>Eukaryota</taxon>
        <taxon>Rhodophyta</taxon>
        <taxon>Florideophyceae</taxon>
        <taxon>Rhodymeniophycidae</taxon>
        <taxon>Gigartinales</taxon>
        <taxon>Gigartinaceae</taxon>
        <taxon>Chondrus</taxon>
    </lineage>
</organism>
<dbReference type="SUPFAM" id="SSF52540">
    <property type="entry name" value="P-loop containing nucleoside triphosphate hydrolases"/>
    <property type="match status" value="1"/>
</dbReference>
<dbReference type="GO" id="GO:0016301">
    <property type="term" value="F:kinase activity"/>
    <property type="evidence" value="ECO:0007669"/>
    <property type="project" value="InterPro"/>
</dbReference>
<dbReference type="InterPro" id="IPR027417">
    <property type="entry name" value="P-loop_NTPase"/>
</dbReference>
<feature type="region of interest" description="Disordered" evidence="1">
    <location>
        <begin position="11"/>
        <end position="64"/>
    </location>
</feature>
<feature type="compositionally biased region" description="Polar residues" evidence="1">
    <location>
        <begin position="45"/>
        <end position="64"/>
    </location>
</feature>
<evidence type="ECO:0000313" key="4">
    <source>
        <dbReference type="Proteomes" id="UP000012073"/>
    </source>
</evidence>
<dbReference type="RefSeq" id="XP_005713536.1">
    <property type="nucleotide sequence ID" value="XM_005713479.1"/>
</dbReference>
<dbReference type="Gene3D" id="3.40.50.300">
    <property type="entry name" value="P-loop containing nucleotide triphosphate hydrolases"/>
    <property type="match status" value="1"/>
</dbReference>
<proteinExistence type="predicted"/>
<evidence type="ECO:0000259" key="2">
    <source>
        <dbReference type="Pfam" id="PF00485"/>
    </source>
</evidence>
<dbReference type="STRING" id="2769.R7Q585"/>
<accession>R7Q585</accession>
<dbReference type="OMA" id="WCEQQIS"/>
<reference evidence="4" key="1">
    <citation type="journal article" date="2013" name="Proc. Natl. Acad. Sci. U.S.A.">
        <title>Genome structure and metabolic features in the red seaweed Chondrus crispus shed light on evolution of the Archaeplastida.</title>
        <authorList>
            <person name="Collen J."/>
            <person name="Porcel B."/>
            <person name="Carre W."/>
            <person name="Ball S.G."/>
            <person name="Chaparro C."/>
            <person name="Tonon T."/>
            <person name="Barbeyron T."/>
            <person name="Michel G."/>
            <person name="Noel B."/>
            <person name="Valentin K."/>
            <person name="Elias M."/>
            <person name="Artiguenave F."/>
            <person name="Arun A."/>
            <person name="Aury J.M."/>
            <person name="Barbosa-Neto J.F."/>
            <person name="Bothwell J.H."/>
            <person name="Bouget F.Y."/>
            <person name="Brillet L."/>
            <person name="Cabello-Hurtado F."/>
            <person name="Capella-Gutierrez S."/>
            <person name="Charrier B."/>
            <person name="Cladiere L."/>
            <person name="Cock J.M."/>
            <person name="Coelho S.M."/>
            <person name="Colleoni C."/>
            <person name="Czjzek M."/>
            <person name="Da Silva C."/>
            <person name="Delage L."/>
            <person name="Denoeud F."/>
            <person name="Deschamps P."/>
            <person name="Dittami S.M."/>
            <person name="Gabaldon T."/>
            <person name="Gachon C.M."/>
            <person name="Groisillier A."/>
            <person name="Herve C."/>
            <person name="Jabbari K."/>
            <person name="Katinka M."/>
            <person name="Kloareg B."/>
            <person name="Kowalczyk N."/>
            <person name="Labadie K."/>
            <person name="Leblanc C."/>
            <person name="Lopez P.J."/>
            <person name="McLachlan D.H."/>
            <person name="Meslet-Cladiere L."/>
            <person name="Moustafa A."/>
            <person name="Nehr Z."/>
            <person name="Nyvall Collen P."/>
            <person name="Panaud O."/>
            <person name="Partensky F."/>
            <person name="Poulain J."/>
            <person name="Rensing S.A."/>
            <person name="Rousvoal S."/>
            <person name="Samson G."/>
            <person name="Symeonidi A."/>
            <person name="Weissenbach J."/>
            <person name="Zambounis A."/>
            <person name="Wincker P."/>
            <person name="Boyen C."/>
        </authorList>
    </citation>
    <scope>NUCLEOTIDE SEQUENCE [LARGE SCALE GENOMIC DNA]</scope>
    <source>
        <strain evidence="4">cv. Stackhouse</strain>
    </source>
</reference>
<dbReference type="PhylomeDB" id="R7Q585"/>
<gene>
    <name evidence="3" type="ORF">CHC_T00002505001</name>
</gene>
<dbReference type="PANTHER" id="PTHR10285">
    <property type="entry name" value="URIDINE KINASE"/>
    <property type="match status" value="1"/>
</dbReference>
<feature type="compositionally biased region" description="Low complexity" evidence="1">
    <location>
        <begin position="11"/>
        <end position="21"/>
    </location>
</feature>
<dbReference type="Pfam" id="PF00485">
    <property type="entry name" value="PRK"/>
    <property type="match status" value="1"/>
</dbReference>
<name>R7Q585_CHOCR</name>
<feature type="domain" description="Phosphoribulokinase/uridine kinase" evidence="2">
    <location>
        <begin position="161"/>
        <end position="307"/>
    </location>
</feature>
<dbReference type="GO" id="GO:0005524">
    <property type="term" value="F:ATP binding"/>
    <property type="evidence" value="ECO:0007669"/>
    <property type="project" value="InterPro"/>
</dbReference>
<sequence>MHFNAFLPPLTSRLPLSSHPPATCQSPFRPMPRSLRRSTRPVPTRVQTPAATLDQTPSRSPSVTITPTRRHQLANFIRAGPVFQKAGLLLREEPGCTTELNGTCLDDWIELGAILEDALGDQSNDTRVYEYYLPVYFWILRELDIHQDNVHARGQKQRPFILGFCCPQGGGKTTMTTFIETLLNQMGRTVQVASLDDFYVTNAEQRAIASKHPSNRLLQYRGMPGTHDLELLNSCLDALRKGRQVSIPRYDKTAFDGRGDRAPKENWKQVGGGGVDVVLLEGWCLGFEPIPIDGLMDEDLEVVNDALCDFIKMYTRIDGMFVIEIANMEWVYDWRLQAERATMAAGRPGLSDEQVIDFVGRFMPAYKQYSKPLYERETPLFPKHELHIQIDENRKPIHPSV</sequence>
<dbReference type="GeneID" id="17321249"/>
<evidence type="ECO:0000313" key="3">
    <source>
        <dbReference type="EMBL" id="CDF33717.1"/>
    </source>
</evidence>
<dbReference type="KEGG" id="ccp:CHC_T00002505001"/>
<dbReference type="AlphaFoldDB" id="R7Q585"/>
<dbReference type="OrthoDB" id="347435at2759"/>
<dbReference type="EMBL" id="HG001655">
    <property type="protein sequence ID" value="CDF33717.1"/>
    <property type="molecule type" value="Genomic_DNA"/>
</dbReference>
<evidence type="ECO:0000256" key="1">
    <source>
        <dbReference type="SAM" id="MobiDB-lite"/>
    </source>
</evidence>